<accession>A0A2G5BF21</accession>
<keyword evidence="6" id="KW-0963">Cytoplasm</keyword>
<dbReference type="PANTHER" id="PTHR12896:SF1">
    <property type="entry name" value="ELONGATOR COMPLEX PROTEIN 4"/>
    <property type="match status" value="1"/>
</dbReference>
<feature type="compositionally biased region" description="Polar residues" evidence="9">
    <location>
        <begin position="1"/>
        <end position="14"/>
    </location>
</feature>
<dbReference type="InterPro" id="IPR008728">
    <property type="entry name" value="Elongator_complex_protein_4"/>
</dbReference>
<dbReference type="STRING" id="763665.A0A2G5BF21"/>
<proteinExistence type="inferred from homology"/>
<dbReference type="PANTHER" id="PTHR12896">
    <property type="entry name" value="PAX6 NEIGHBOR PROTEIN PAXNEB"/>
    <property type="match status" value="1"/>
</dbReference>
<evidence type="ECO:0000256" key="6">
    <source>
        <dbReference type="ARBA" id="ARBA00022490"/>
    </source>
</evidence>
<evidence type="ECO:0000313" key="11">
    <source>
        <dbReference type="Proteomes" id="UP000242474"/>
    </source>
</evidence>
<evidence type="ECO:0000256" key="5">
    <source>
        <dbReference type="ARBA" id="ARBA00020265"/>
    </source>
</evidence>
<dbReference type="InterPro" id="IPR027417">
    <property type="entry name" value="P-loop_NTPase"/>
</dbReference>
<dbReference type="Proteomes" id="UP000242474">
    <property type="component" value="Unassembled WGS sequence"/>
</dbReference>
<evidence type="ECO:0000256" key="8">
    <source>
        <dbReference type="ARBA" id="ARBA00023242"/>
    </source>
</evidence>
<dbReference type="CDD" id="cd19494">
    <property type="entry name" value="Elp4"/>
    <property type="match status" value="1"/>
</dbReference>
<comment type="subcellular location">
    <subcellularLocation>
        <location evidence="2">Cytoplasm</location>
    </subcellularLocation>
    <subcellularLocation>
        <location evidence="1">Nucleus</location>
    </subcellularLocation>
</comment>
<comment type="similarity">
    <text evidence="4">Belongs to the ELP4 family.</text>
</comment>
<name>A0A2G5BF21_COERN</name>
<evidence type="ECO:0000256" key="2">
    <source>
        <dbReference type="ARBA" id="ARBA00004496"/>
    </source>
</evidence>
<feature type="region of interest" description="Disordered" evidence="9">
    <location>
        <begin position="393"/>
        <end position="426"/>
    </location>
</feature>
<evidence type="ECO:0000256" key="7">
    <source>
        <dbReference type="ARBA" id="ARBA00022694"/>
    </source>
</evidence>
<dbReference type="EMBL" id="KZ303493">
    <property type="protein sequence ID" value="PIA17610.1"/>
    <property type="molecule type" value="Genomic_DNA"/>
</dbReference>
<gene>
    <name evidence="10" type="ORF">COEREDRAFT_80312</name>
</gene>
<evidence type="ECO:0000256" key="9">
    <source>
        <dbReference type="SAM" id="MobiDB-lite"/>
    </source>
</evidence>
<comment type="pathway">
    <text evidence="3">tRNA modification; 5-methoxycarbonylmethyl-2-thiouridine-tRNA biosynthesis.</text>
</comment>
<reference evidence="10 11" key="1">
    <citation type="journal article" date="2015" name="Genome Biol. Evol.">
        <title>Phylogenomic analyses indicate that early fungi evolved digesting cell walls of algal ancestors of land plants.</title>
        <authorList>
            <person name="Chang Y."/>
            <person name="Wang S."/>
            <person name="Sekimoto S."/>
            <person name="Aerts A.L."/>
            <person name="Choi C."/>
            <person name="Clum A."/>
            <person name="LaButti K.M."/>
            <person name="Lindquist E.A."/>
            <person name="Yee Ngan C."/>
            <person name="Ohm R.A."/>
            <person name="Salamov A.A."/>
            <person name="Grigoriev I.V."/>
            <person name="Spatafora J.W."/>
            <person name="Berbee M.L."/>
        </authorList>
    </citation>
    <scope>NUCLEOTIDE SEQUENCE [LARGE SCALE GENOMIC DNA]</scope>
    <source>
        <strain evidence="10 11">NRRL 1564</strain>
    </source>
</reference>
<protein>
    <recommendedName>
        <fullName evidence="5">Elongator complex protein 4</fullName>
    </recommendedName>
</protein>
<dbReference type="AlphaFoldDB" id="A0A2G5BF21"/>
<organism evidence="10 11">
    <name type="scientific">Coemansia reversa (strain ATCC 12441 / NRRL 1564)</name>
    <dbReference type="NCBI Taxonomy" id="763665"/>
    <lineage>
        <taxon>Eukaryota</taxon>
        <taxon>Fungi</taxon>
        <taxon>Fungi incertae sedis</taxon>
        <taxon>Zoopagomycota</taxon>
        <taxon>Kickxellomycotina</taxon>
        <taxon>Kickxellomycetes</taxon>
        <taxon>Kickxellales</taxon>
        <taxon>Kickxellaceae</taxon>
        <taxon>Coemansia</taxon>
    </lineage>
</organism>
<dbReference type="GO" id="GO:0008023">
    <property type="term" value="C:transcription elongation factor complex"/>
    <property type="evidence" value="ECO:0007669"/>
    <property type="project" value="TreeGrafter"/>
</dbReference>
<dbReference type="GO" id="GO:0002098">
    <property type="term" value="P:tRNA wobble uridine modification"/>
    <property type="evidence" value="ECO:0007669"/>
    <property type="project" value="InterPro"/>
</dbReference>
<keyword evidence="7" id="KW-0819">tRNA processing</keyword>
<evidence type="ECO:0000256" key="1">
    <source>
        <dbReference type="ARBA" id="ARBA00004123"/>
    </source>
</evidence>
<feature type="compositionally biased region" description="Basic and acidic residues" evidence="9">
    <location>
        <begin position="393"/>
        <end position="403"/>
    </location>
</feature>
<keyword evidence="8" id="KW-0539">Nucleus</keyword>
<sequence>MSSFRKNTSGQQTTKPPPATRLNPHSAQLLVSTGVPSLDDVLGGGLPVGGILLIEEDRQTDYSSTLLSYFASQAIAAGHELCIVDADQEVKLKDQLPGWASTTHGMQTTSGLNDTPPVRNTSDESMKIAWRYQNLPRIDGDGDDYDSKKTKESSALTGVHEVSFCERFDLSLRISPNDIENATIEILAGTNLLSASNDNHGGDTYECVLGKIAQLVEDRFSSLKPVAPGASRNILRIEIRSLGSGFWQGSDGLSILKFLHRLRGILRYSFAVCVVSFPGHLYEDAGVRMPIVRRIEHLCDAVIELESFEGTYATPSDIVARQNIPAAAAAGDYHGFLHIRKLPRLNSLTASMGRLSLLHSGGGSTNNLAFRLRRKKFSIETYHLPIEGGVAERRVPAKDESKSHRQHAGVGAGCGSTPGRSDPLEF</sequence>
<dbReference type="GO" id="GO:0033588">
    <property type="term" value="C:elongator holoenzyme complex"/>
    <property type="evidence" value="ECO:0007669"/>
    <property type="project" value="InterPro"/>
</dbReference>
<dbReference type="Gene3D" id="3.40.50.300">
    <property type="entry name" value="P-loop containing nucleotide triphosphate hydrolases"/>
    <property type="match status" value="1"/>
</dbReference>
<feature type="compositionally biased region" description="Polar residues" evidence="9">
    <location>
        <begin position="101"/>
        <end position="113"/>
    </location>
</feature>
<dbReference type="GO" id="GO:0005737">
    <property type="term" value="C:cytoplasm"/>
    <property type="evidence" value="ECO:0007669"/>
    <property type="project" value="UniProtKB-SubCell"/>
</dbReference>
<keyword evidence="11" id="KW-1185">Reference proteome</keyword>
<dbReference type="OrthoDB" id="289162at2759"/>
<evidence type="ECO:0000256" key="3">
    <source>
        <dbReference type="ARBA" id="ARBA00005043"/>
    </source>
</evidence>
<evidence type="ECO:0000313" key="10">
    <source>
        <dbReference type="EMBL" id="PIA17610.1"/>
    </source>
</evidence>
<evidence type="ECO:0000256" key="4">
    <source>
        <dbReference type="ARBA" id="ARBA00007573"/>
    </source>
</evidence>
<feature type="region of interest" description="Disordered" evidence="9">
    <location>
        <begin position="1"/>
        <end position="24"/>
    </location>
</feature>
<dbReference type="UniPathway" id="UPA00988"/>
<dbReference type="Pfam" id="PF05625">
    <property type="entry name" value="PAXNEB"/>
    <property type="match status" value="1"/>
</dbReference>
<feature type="region of interest" description="Disordered" evidence="9">
    <location>
        <begin position="101"/>
        <end position="120"/>
    </location>
</feature>